<sequence length="80" mass="7790">DATKFVGGAAFGGVGLVTDTLGITKNAEDHLIKGAEDAVDLVSHGVGSVVDAVDNGLDGTAKELQRKGVVGAVGDGVADA</sequence>
<evidence type="ECO:0000313" key="2">
    <source>
        <dbReference type="EMBL" id="CAL4777336.1"/>
    </source>
</evidence>
<evidence type="ECO:0000313" key="1">
    <source>
        <dbReference type="EMBL" id="CAI3990024.1"/>
    </source>
</evidence>
<evidence type="ECO:0000313" key="3">
    <source>
        <dbReference type="Proteomes" id="UP001152797"/>
    </source>
</evidence>
<accession>A0A9P1CE76</accession>
<dbReference type="EMBL" id="CAMXCT020001433">
    <property type="protein sequence ID" value="CAL1143399.1"/>
    <property type="molecule type" value="Genomic_DNA"/>
</dbReference>
<dbReference type="Proteomes" id="UP001152797">
    <property type="component" value="Unassembled WGS sequence"/>
</dbReference>
<name>A0A9P1CE76_9DINO</name>
<feature type="non-terminal residue" evidence="1">
    <location>
        <position position="80"/>
    </location>
</feature>
<gene>
    <name evidence="1" type="ORF">C1SCF055_LOCUS17045</name>
</gene>
<proteinExistence type="predicted"/>
<reference evidence="1" key="1">
    <citation type="submission" date="2022-10" db="EMBL/GenBank/DDBJ databases">
        <authorList>
            <person name="Chen Y."/>
            <person name="Dougan E. K."/>
            <person name="Chan C."/>
            <person name="Rhodes N."/>
            <person name="Thang M."/>
        </authorList>
    </citation>
    <scope>NUCLEOTIDE SEQUENCE</scope>
</reference>
<dbReference type="EMBL" id="CAMXCT030001433">
    <property type="protein sequence ID" value="CAL4777336.1"/>
    <property type="molecule type" value="Genomic_DNA"/>
</dbReference>
<organism evidence="1">
    <name type="scientific">Cladocopium goreaui</name>
    <dbReference type="NCBI Taxonomy" id="2562237"/>
    <lineage>
        <taxon>Eukaryota</taxon>
        <taxon>Sar</taxon>
        <taxon>Alveolata</taxon>
        <taxon>Dinophyceae</taxon>
        <taxon>Suessiales</taxon>
        <taxon>Symbiodiniaceae</taxon>
        <taxon>Cladocopium</taxon>
    </lineage>
</organism>
<protein>
    <submittedName>
        <fullName evidence="2">PDZ domain-containing protein</fullName>
    </submittedName>
</protein>
<dbReference type="AlphaFoldDB" id="A0A9P1CE76"/>
<keyword evidence="3" id="KW-1185">Reference proteome</keyword>
<comment type="caution">
    <text evidence="1">The sequence shown here is derived from an EMBL/GenBank/DDBJ whole genome shotgun (WGS) entry which is preliminary data.</text>
</comment>
<feature type="non-terminal residue" evidence="1">
    <location>
        <position position="1"/>
    </location>
</feature>
<reference evidence="2 3" key="2">
    <citation type="submission" date="2024-05" db="EMBL/GenBank/DDBJ databases">
        <authorList>
            <person name="Chen Y."/>
            <person name="Shah S."/>
            <person name="Dougan E. K."/>
            <person name="Thang M."/>
            <person name="Chan C."/>
        </authorList>
    </citation>
    <scope>NUCLEOTIDE SEQUENCE [LARGE SCALE GENOMIC DNA]</scope>
</reference>
<dbReference type="EMBL" id="CAMXCT010001433">
    <property type="protein sequence ID" value="CAI3990024.1"/>
    <property type="molecule type" value="Genomic_DNA"/>
</dbReference>